<dbReference type="Proteomes" id="UP000663877">
    <property type="component" value="Unassembled WGS sequence"/>
</dbReference>
<dbReference type="EMBL" id="CAJNOI010000709">
    <property type="protein sequence ID" value="CAF1333559.1"/>
    <property type="molecule type" value="Genomic_DNA"/>
</dbReference>
<dbReference type="OrthoDB" id="10295892at2759"/>
<dbReference type="EMBL" id="CAJNOM010001073">
    <property type="protein sequence ID" value="CAF1590246.1"/>
    <property type="molecule type" value="Genomic_DNA"/>
</dbReference>
<proteinExistence type="predicted"/>
<name>A0A815G3Z9_9BILA</name>
<dbReference type="AlphaFoldDB" id="A0A815G3Z9"/>
<sequence length="106" mass="12156">MSRYDFLETLRQSIFMIADLQKLQKEKNEEINSYTKNEAGIVVVDALQMKKYKQTSMEIDILNILVPHFREMINEKIENATTGLNISSNHFIGGHIDDVIAHDDGS</sequence>
<protein>
    <submittedName>
        <fullName evidence="1">Uncharacterized protein</fullName>
    </submittedName>
</protein>
<evidence type="ECO:0000313" key="4">
    <source>
        <dbReference type="Proteomes" id="UP000663877"/>
    </source>
</evidence>
<evidence type="ECO:0000313" key="3">
    <source>
        <dbReference type="Proteomes" id="UP000663832"/>
    </source>
</evidence>
<evidence type="ECO:0000313" key="2">
    <source>
        <dbReference type="EMBL" id="CAF1590246.1"/>
    </source>
</evidence>
<reference evidence="1" key="1">
    <citation type="submission" date="2021-02" db="EMBL/GenBank/DDBJ databases">
        <authorList>
            <person name="Nowell W R."/>
        </authorList>
    </citation>
    <scope>NUCLEOTIDE SEQUENCE</scope>
</reference>
<organism evidence="1 4">
    <name type="scientific">Adineta steineri</name>
    <dbReference type="NCBI Taxonomy" id="433720"/>
    <lineage>
        <taxon>Eukaryota</taxon>
        <taxon>Metazoa</taxon>
        <taxon>Spiralia</taxon>
        <taxon>Gnathifera</taxon>
        <taxon>Rotifera</taxon>
        <taxon>Eurotatoria</taxon>
        <taxon>Bdelloidea</taxon>
        <taxon>Adinetida</taxon>
        <taxon>Adinetidae</taxon>
        <taxon>Adineta</taxon>
    </lineage>
</organism>
<dbReference type="Proteomes" id="UP000663832">
    <property type="component" value="Unassembled WGS sequence"/>
</dbReference>
<accession>A0A815G3Z9</accession>
<gene>
    <name evidence="1" type="ORF">BJG266_LOCUS34016</name>
    <name evidence="2" type="ORF">QVE165_LOCUS51150</name>
</gene>
<keyword evidence="3" id="KW-1185">Reference proteome</keyword>
<evidence type="ECO:0000313" key="1">
    <source>
        <dbReference type="EMBL" id="CAF1333559.1"/>
    </source>
</evidence>
<comment type="caution">
    <text evidence="1">The sequence shown here is derived from an EMBL/GenBank/DDBJ whole genome shotgun (WGS) entry which is preliminary data.</text>
</comment>